<sequence>MKLYDKNLVIHNINLKSLAEYSTKTRDISYIYSDEGIFRIYDKNDLHSIAINDGKLDVLENYVNNHTFVIDHTIIKKQKPFVSHIPTNHVKMDYNINYYTLREKSPIMLVIEKNYDNKICDVYFMLHSTYAAYSDADIHNPFIKDDIQTFYDLMQQ</sequence>
<accession>A0A6C0LWQ4</accession>
<dbReference type="EMBL" id="MN740571">
    <property type="protein sequence ID" value="QHU34465.1"/>
    <property type="molecule type" value="Genomic_DNA"/>
</dbReference>
<proteinExistence type="predicted"/>
<dbReference type="AlphaFoldDB" id="A0A6C0LWQ4"/>
<organism evidence="1">
    <name type="scientific">viral metagenome</name>
    <dbReference type="NCBI Taxonomy" id="1070528"/>
    <lineage>
        <taxon>unclassified sequences</taxon>
        <taxon>metagenomes</taxon>
        <taxon>organismal metagenomes</taxon>
    </lineage>
</organism>
<protein>
    <submittedName>
        <fullName evidence="1">Uncharacterized protein</fullName>
    </submittedName>
</protein>
<evidence type="ECO:0000313" key="1">
    <source>
        <dbReference type="EMBL" id="QHU34465.1"/>
    </source>
</evidence>
<name>A0A6C0LWQ4_9ZZZZ</name>
<reference evidence="1" key="1">
    <citation type="journal article" date="2020" name="Nature">
        <title>Giant virus diversity and host interactions through global metagenomics.</title>
        <authorList>
            <person name="Schulz F."/>
            <person name="Roux S."/>
            <person name="Paez-Espino D."/>
            <person name="Jungbluth S."/>
            <person name="Walsh D.A."/>
            <person name="Denef V.J."/>
            <person name="McMahon K.D."/>
            <person name="Konstantinidis K.T."/>
            <person name="Eloe-Fadrosh E.A."/>
            <person name="Kyrpides N.C."/>
            <person name="Woyke T."/>
        </authorList>
    </citation>
    <scope>NUCLEOTIDE SEQUENCE</scope>
    <source>
        <strain evidence="1">GVMAG-S-1016713-123</strain>
    </source>
</reference>